<name>A0A8H7UKK2_9FUNG</name>
<protein>
    <submittedName>
        <fullName evidence="2">Uncharacterized protein</fullName>
    </submittedName>
</protein>
<dbReference type="AlphaFoldDB" id="A0A8H7UKK2"/>
<keyword evidence="1" id="KW-0472">Membrane</keyword>
<comment type="caution">
    <text evidence="2">The sequence shown here is derived from an EMBL/GenBank/DDBJ whole genome shotgun (WGS) entry which is preliminary data.</text>
</comment>
<dbReference type="EMBL" id="JAEPRA010000005">
    <property type="protein sequence ID" value="KAG2185167.1"/>
    <property type="molecule type" value="Genomic_DNA"/>
</dbReference>
<proteinExistence type="predicted"/>
<gene>
    <name evidence="2" type="ORF">INT44_001957</name>
</gene>
<evidence type="ECO:0000313" key="3">
    <source>
        <dbReference type="Proteomes" id="UP000612746"/>
    </source>
</evidence>
<organism evidence="2 3">
    <name type="scientific">Umbelopsis vinacea</name>
    <dbReference type="NCBI Taxonomy" id="44442"/>
    <lineage>
        <taxon>Eukaryota</taxon>
        <taxon>Fungi</taxon>
        <taxon>Fungi incertae sedis</taxon>
        <taxon>Mucoromycota</taxon>
        <taxon>Mucoromycotina</taxon>
        <taxon>Umbelopsidomycetes</taxon>
        <taxon>Umbelopsidales</taxon>
        <taxon>Umbelopsidaceae</taxon>
        <taxon>Umbelopsis</taxon>
    </lineage>
</organism>
<keyword evidence="1" id="KW-1133">Transmembrane helix</keyword>
<feature type="transmembrane region" description="Helical" evidence="1">
    <location>
        <begin position="334"/>
        <end position="353"/>
    </location>
</feature>
<keyword evidence="1" id="KW-0812">Transmembrane</keyword>
<dbReference type="OrthoDB" id="2392825at2759"/>
<reference evidence="2" key="1">
    <citation type="submission" date="2020-12" db="EMBL/GenBank/DDBJ databases">
        <title>Metabolic potential, ecology and presence of endohyphal bacteria is reflected in genomic diversity of Mucoromycotina.</title>
        <authorList>
            <person name="Muszewska A."/>
            <person name="Okrasinska A."/>
            <person name="Steczkiewicz K."/>
            <person name="Drgas O."/>
            <person name="Orlowska M."/>
            <person name="Perlinska-Lenart U."/>
            <person name="Aleksandrzak-Piekarczyk T."/>
            <person name="Szatraj K."/>
            <person name="Zielenkiewicz U."/>
            <person name="Pilsyk S."/>
            <person name="Malc E."/>
            <person name="Mieczkowski P."/>
            <person name="Kruszewska J.S."/>
            <person name="Biernat P."/>
            <person name="Pawlowska J."/>
        </authorList>
    </citation>
    <scope>NUCLEOTIDE SEQUENCE</scope>
    <source>
        <strain evidence="2">WA0000051536</strain>
    </source>
</reference>
<evidence type="ECO:0000256" key="1">
    <source>
        <dbReference type="SAM" id="Phobius"/>
    </source>
</evidence>
<feature type="transmembrane region" description="Helical" evidence="1">
    <location>
        <begin position="178"/>
        <end position="196"/>
    </location>
</feature>
<accession>A0A8H7UKK2</accession>
<keyword evidence="3" id="KW-1185">Reference proteome</keyword>
<dbReference type="Proteomes" id="UP000612746">
    <property type="component" value="Unassembled WGS sequence"/>
</dbReference>
<evidence type="ECO:0000313" key="2">
    <source>
        <dbReference type="EMBL" id="KAG2185167.1"/>
    </source>
</evidence>
<feature type="transmembrane region" description="Helical" evidence="1">
    <location>
        <begin position="217"/>
        <end position="235"/>
    </location>
</feature>
<sequence>MRSAIDQLTDQLETTGQQVSYLRNRLLRIESSNLLLLDGIKSAVVNTTSPEDEEFPDWQEDRYIRIRQHLQQLINQAEATLVSTGQEDTLSSELNDHTCNSLLVRDADDRPGQDKIAHEFNALMKVVDGGDTVCALCHVKSKRQEPKNFLAKLSSKLGIPHEIVMAICKTMPYLARHAFSAFTILTALIPAVRAILGRRGKKGGMPKPRITTVNRTKTAIISEVVYFAIMFITYTREIFGSDGTFSSIISRGKELWHIITSDAATKEIEDANSSSKKRELILCNFGSLINKLYAFIETNERNEKNVKKVVSNTVKVESLVGKLTQASKSSSSPIMHMATMFIYAAGLVGAWEVSKRATTSI</sequence>